<evidence type="ECO:0000313" key="4">
    <source>
        <dbReference type="Proteomes" id="UP000193108"/>
    </source>
</evidence>
<dbReference type="STRING" id="1782.AWC18_13505"/>
<sequence>MTGVLAATFAVATASGAPIAGASAPSFCDRLGGNWDGHFCSTDVHSERLATRYIRMAVPGDLVDHPVAGPPIREYLSKLFTNWRTKGVSMVIDSWGNENYEIFHHGNALTVVFHEDYHAEGPYINNAYRTFTFDMGPGGRQLQLADITKPGIDPLVSIPQLGEPYIVEALDRAFWEHRPGDYPFVPERFTPDKVFSGGYRSWALTGDELILYMPDYPVSHDSPIQYDQMQWFMDGGNVQAHIPLSALASILRPEYGGAAG</sequence>
<evidence type="ECO:0000259" key="2">
    <source>
        <dbReference type="Pfam" id="PF12151"/>
    </source>
</evidence>
<comment type="caution">
    <text evidence="3">The sequence shown here is derived from an EMBL/GenBank/DDBJ whole genome shotgun (WGS) entry which is preliminary data.</text>
</comment>
<reference evidence="3 4" key="1">
    <citation type="submission" date="2016-01" db="EMBL/GenBank/DDBJ databases">
        <title>The new phylogeny of the genus Mycobacterium.</title>
        <authorList>
            <person name="Tarcisio F."/>
            <person name="Conor M."/>
            <person name="Antonella G."/>
            <person name="Elisabetta G."/>
            <person name="Giulia F.S."/>
            <person name="Sara T."/>
            <person name="Anna F."/>
            <person name="Clotilde B."/>
            <person name="Roberto B."/>
            <person name="Veronica D.S."/>
            <person name="Fabio R."/>
            <person name="Monica P."/>
            <person name="Olivier J."/>
            <person name="Enrico T."/>
            <person name="Nicola S."/>
        </authorList>
    </citation>
    <scope>NUCLEOTIDE SEQUENCE [LARGE SCALE GENOMIC DNA]</scope>
    <source>
        <strain evidence="3 4">DSM 44164</strain>
    </source>
</reference>
<dbReference type="AlphaFoldDB" id="A0A1X1Z9C6"/>
<evidence type="ECO:0000313" key="3">
    <source>
        <dbReference type="EMBL" id="ORW19936.1"/>
    </source>
</evidence>
<feature type="domain" description="Mannan-binding protein" evidence="2">
    <location>
        <begin position="19"/>
        <end position="49"/>
    </location>
</feature>
<accession>A0A1X1Z9C6</accession>
<dbReference type="Pfam" id="PF12151">
    <property type="entry name" value="MVL"/>
    <property type="match status" value="1"/>
</dbReference>
<organism evidence="3 4">
    <name type="scientific">Mycolicibacter nonchromogenicus</name>
    <name type="common">Mycobacterium nonchromogenicum</name>
    <dbReference type="NCBI Taxonomy" id="1782"/>
    <lineage>
        <taxon>Bacteria</taxon>
        <taxon>Bacillati</taxon>
        <taxon>Actinomycetota</taxon>
        <taxon>Actinomycetes</taxon>
        <taxon>Mycobacteriales</taxon>
        <taxon>Mycobacteriaceae</taxon>
        <taxon>Mycolicibacter</taxon>
    </lineage>
</organism>
<dbReference type="Pfam" id="PF11738">
    <property type="entry name" value="DUF3298"/>
    <property type="match status" value="1"/>
</dbReference>
<feature type="domain" description="DUF3298" evidence="1">
    <location>
        <begin position="146"/>
        <end position="244"/>
    </location>
</feature>
<dbReference type="EMBL" id="LQPI01000048">
    <property type="protein sequence ID" value="ORW19936.1"/>
    <property type="molecule type" value="Genomic_DNA"/>
</dbReference>
<protein>
    <submittedName>
        <fullName evidence="3">Mannan-binding protein</fullName>
    </submittedName>
</protein>
<dbReference type="Proteomes" id="UP000193108">
    <property type="component" value="Unassembled WGS sequence"/>
</dbReference>
<keyword evidence="4" id="KW-1185">Reference proteome</keyword>
<gene>
    <name evidence="3" type="ORF">AWC18_13505</name>
</gene>
<name>A0A1X1Z9C6_MYCNO</name>
<dbReference type="InterPro" id="IPR021729">
    <property type="entry name" value="DUF3298"/>
</dbReference>
<evidence type="ECO:0000259" key="1">
    <source>
        <dbReference type="Pfam" id="PF11738"/>
    </source>
</evidence>
<proteinExistence type="predicted"/>
<dbReference type="InterPro" id="IPR021992">
    <property type="entry name" value="MVL"/>
</dbReference>